<dbReference type="GO" id="GO:0004111">
    <property type="term" value="F:creatine kinase activity"/>
    <property type="evidence" value="ECO:0007669"/>
    <property type="project" value="InterPro"/>
</dbReference>
<gene>
    <name evidence="9" type="ORF">A2Y85_01445</name>
</gene>
<keyword evidence="1 5" id="KW-0808">Transferase</keyword>
<dbReference type="InterPro" id="IPR023660">
    <property type="entry name" value="Arg_Kinase"/>
</dbReference>
<feature type="binding site" evidence="5">
    <location>
        <begin position="206"/>
        <end position="211"/>
    </location>
    <ligand>
        <name>ATP</name>
        <dbReference type="ChEBI" id="CHEBI:30616"/>
    </ligand>
</feature>
<evidence type="ECO:0000256" key="3">
    <source>
        <dbReference type="ARBA" id="ARBA00022777"/>
    </source>
</evidence>
<dbReference type="NCBIfam" id="NF002194">
    <property type="entry name" value="PRK01059.1-4"/>
    <property type="match status" value="1"/>
</dbReference>
<evidence type="ECO:0000256" key="5">
    <source>
        <dbReference type="PROSITE-ProRule" id="PRU00843"/>
    </source>
</evidence>
<dbReference type="InterPro" id="IPR000595">
    <property type="entry name" value="cNMP-bd_dom"/>
</dbReference>
<dbReference type="GO" id="GO:0046314">
    <property type="term" value="P:phosphocreatine biosynthetic process"/>
    <property type="evidence" value="ECO:0007669"/>
    <property type="project" value="InterPro"/>
</dbReference>
<dbReference type="InterPro" id="IPR014746">
    <property type="entry name" value="Gln_synth/guanido_kin_cat_dom"/>
</dbReference>
<protein>
    <submittedName>
        <fullName evidence="9">Protein arginine kinase</fullName>
    </submittedName>
</protein>
<evidence type="ECO:0000256" key="6">
    <source>
        <dbReference type="RuleBase" id="RU000505"/>
    </source>
</evidence>
<dbReference type="InterPro" id="IPR022414">
    <property type="entry name" value="ATP-guanido_PTrfase_cat"/>
</dbReference>
<dbReference type="InterPro" id="IPR022415">
    <property type="entry name" value="ATP-guanido_PTrfase_AS"/>
</dbReference>
<feature type="domain" description="Phosphagen kinase C-terminal" evidence="8">
    <location>
        <begin position="27"/>
        <end position="253"/>
    </location>
</feature>
<evidence type="ECO:0000259" key="8">
    <source>
        <dbReference type="PROSITE" id="PS51510"/>
    </source>
</evidence>
<dbReference type="InterPro" id="IPR000749">
    <property type="entry name" value="ATP-guanido_PTrfase"/>
</dbReference>
<keyword evidence="4 5" id="KW-0067">ATP-binding</keyword>
<evidence type="ECO:0000256" key="4">
    <source>
        <dbReference type="ARBA" id="ARBA00022840"/>
    </source>
</evidence>
<sequence length="353" mass="40049">MASKIINNIRWFLPSQDREKNSEYDEIVVSSRIRIARNLADLPFELKMKHNHCEQLLELLKNVLTGKLKGKFFGMENLSMLDKESLLECYLISPAFLKSEKPSALFITERGNVTVMINEEDHLRIQSLSHGLNFPEIASEAFEVETTIGEELIYAFDKKYGFLTSCPTNIGTGLRASVLLHLPALVFTNEVEKVLKGAVQIGMAVRGLFGEGSDTKGNLFQISNQQTLGMKEEELIDTIVKLAHMIIDIEMKARDVIMNKARYEFEDKVARSLAVLRSARIISSDEVLNLVSAVRFGVGTGFIKDVELDTLNEIILVSRPANIQIYFGEVLEEYERDVKRAEYIRKRLQAEKK</sequence>
<name>A0A1F4U8P7_UNCW3</name>
<feature type="domain" description="Cyclic nucleotide-binding" evidence="7">
    <location>
        <begin position="98"/>
        <end position="138"/>
    </location>
</feature>
<feature type="binding site" evidence="5">
    <location>
        <begin position="175"/>
        <end position="179"/>
    </location>
    <ligand>
        <name>ATP</name>
        <dbReference type="ChEBI" id="CHEBI:30616"/>
    </ligand>
</feature>
<dbReference type="PROSITE" id="PS50042">
    <property type="entry name" value="CNMP_BINDING_3"/>
    <property type="match status" value="1"/>
</dbReference>
<comment type="caution">
    <text evidence="9">The sequence shown here is derived from an EMBL/GenBank/DDBJ whole genome shotgun (WGS) entry which is preliminary data.</text>
</comment>
<evidence type="ECO:0000256" key="2">
    <source>
        <dbReference type="ARBA" id="ARBA00022741"/>
    </source>
</evidence>
<proteinExistence type="inferred from homology"/>
<dbReference type="PROSITE" id="PS51510">
    <property type="entry name" value="PHOSPHAGEN_KINASE_C"/>
    <property type="match status" value="1"/>
</dbReference>
<dbReference type="GO" id="GO:0005615">
    <property type="term" value="C:extracellular space"/>
    <property type="evidence" value="ECO:0007669"/>
    <property type="project" value="TreeGrafter"/>
</dbReference>
<dbReference type="CDD" id="cd07930">
    <property type="entry name" value="bacterial_phosphagen_kinase"/>
    <property type="match status" value="1"/>
</dbReference>
<feature type="binding site" evidence="5">
    <location>
        <begin position="30"/>
        <end position="34"/>
    </location>
    <ligand>
        <name>ATP</name>
        <dbReference type="ChEBI" id="CHEBI:30616"/>
    </ligand>
</feature>
<dbReference type="Proteomes" id="UP000177025">
    <property type="component" value="Unassembled WGS sequence"/>
</dbReference>
<evidence type="ECO:0000313" key="10">
    <source>
        <dbReference type="Proteomes" id="UP000177025"/>
    </source>
</evidence>
<keyword evidence="2 5" id="KW-0547">Nucleotide-binding</keyword>
<accession>A0A1F4U8P7</accession>
<reference evidence="9 10" key="1">
    <citation type="journal article" date="2016" name="Nat. Commun.">
        <title>Thousands of microbial genomes shed light on interconnected biogeochemical processes in an aquifer system.</title>
        <authorList>
            <person name="Anantharaman K."/>
            <person name="Brown C.T."/>
            <person name="Hug L.A."/>
            <person name="Sharon I."/>
            <person name="Castelle C.J."/>
            <person name="Probst A.J."/>
            <person name="Thomas B.C."/>
            <person name="Singh A."/>
            <person name="Wilkins M.J."/>
            <person name="Karaoz U."/>
            <person name="Brodie E.L."/>
            <person name="Williams K.H."/>
            <person name="Hubbard S.S."/>
            <person name="Banfield J.F."/>
        </authorList>
    </citation>
    <scope>NUCLEOTIDE SEQUENCE [LARGE SCALE GENOMIC DNA]</scope>
</reference>
<dbReference type="PANTHER" id="PTHR11547:SF38">
    <property type="entry name" value="ARGININE KINASE 1-RELATED"/>
    <property type="match status" value="1"/>
</dbReference>
<dbReference type="Pfam" id="PF00217">
    <property type="entry name" value="ATP-gua_Ptrans"/>
    <property type="match status" value="1"/>
</dbReference>
<keyword evidence="3 5" id="KW-0418">Kinase</keyword>
<organism evidence="9 10">
    <name type="scientific">candidate division WOR-3 bacterium RBG_13_43_14</name>
    <dbReference type="NCBI Taxonomy" id="1802590"/>
    <lineage>
        <taxon>Bacteria</taxon>
        <taxon>Bacteria division WOR-3</taxon>
    </lineage>
</organism>
<dbReference type="GO" id="GO:0005524">
    <property type="term" value="F:ATP binding"/>
    <property type="evidence" value="ECO:0007669"/>
    <property type="project" value="UniProtKB-UniRule"/>
</dbReference>
<dbReference type="Gene3D" id="3.30.590.10">
    <property type="entry name" value="Glutamine synthetase/guanido kinase, catalytic domain"/>
    <property type="match status" value="1"/>
</dbReference>
<dbReference type="AlphaFoldDB" id="A0A1F4U8P7"/>
<feature type="binding site" evidence="5">
    <location>
        <position position="124"/>
    </location>
    <ligand>
        <name>ATP</name>
        <dbReference type="ChEBI" id="CHEBI:30616"/>
    </ligand>
</feature>
<dbReference type="EMBL" id="MEUM01000110">
    <property type="protein sequence ID" value="OGC41336.1"/>
    <property type="molecule type" value="Genomic_DNA"/>
</dbReference>
<dbReference type="PANTHER" id="PTHR11547">
    <property type="entry name" value="ARGININE OR CREATINE KINASE"/>
    <property type="match status" value="1"/>
</dbReference>
<evidence type="ECO:0000259" key="7">
    <source>
        <dbReference type="PROSITE" id="PS50042"/>
    </source>
</evidence>
<evidence type="ECO:0000256" key="1">
    <source>
        <dbReference type="ARBA" id="ARBA00022679"/>
    </source>
</evidence>
<dbReference type="SUPFAM" id="SSF55931">
    <property type="entry name" value="Glutamine synthetase/guanido kinase"/>
    <property type="match status" value="1"/>
</dbReference>
<dbReference type="PROSITE" id="PS00112">
    <property type="entry name" value="PHOSPHAGEN_KINASE"/>
    <property type="match status" value="1"/>
</dbReference>
<comment type="similarity">
    <text evidence="5 6">Belongs to the ATP:guanido phosphotransferase family.</text>
</comment>
<evidence type="ECO:0000313" key="9">
    <source>
        <dbReference type="EMBL" id="OGC41336.1"/>
    </source>
</evidence>
<comment type="caution">
    <text evidence="5">Lacks conserved residue(s) required for the propagation of feature annotation.</text>
</comment>